<dbReference type="PROSITE" id="PS51371">
    <property type="entry name" value="CBS"/>
    <property type="match status" value="1"/>
</dbReference>
<keyword evidence="4" id="KW-1185">Reference proteome</keyword>
<reference evidence="3" key="1">
    <citation type="submission" date="2022-03" db="EMBL/GenBank/DDBJ databases">
        <authorList>
            <person name="Vrbovska V."/>
            <person name="Kovarovic V."/>
            <person name="Botka T."/>
            <person name="Pantucek R."/>
        </authorList>
    </citation>
    <scope>NUCLEOTIDE SEQUENCE</scope>
    <source>
        <strain evidence="3">CCM 2609</strain>
    </source>
</reference>
<keyword evidence="1" id="KW-0129">CBS domain</keyword>
<dbReference type="InterPro" id="IPR046342">
    <property type="entry name" value="CBS_dom_sf"/>
</dbReference>
<proteinExistence type="predicted"/>
<accession>A0ABY3ZWE1</accession>
<dbReference type="Gene3D" id="3.10.580.10">
    <property type="entry name" value="CBS-domain"/>
    <property type="match status" value="1"/>
</dbReference>
<feature type="domain" description="CBS" evidence="2">
    <location>
        <begin position="6"/>
        <end position="58"/>
    </location>
</feature>
<dbReference type="CDD" id="cd06426">
    <property type="entry name" value="NTP_transferase_like_2"/>
    <property type="match status" value="1"/>
</dbReference>
<dbReference type="SMART" id="SM00116">
    <property type="entry name" value="CBS"/>
    <property type="match status" value="2"/>
</dbReference>
<dbReference type="InterPro" id="IPR050486">
    <property type="entry name" value="Mannose-1P_guanyltransferase"/>
</dbReference>
<name>A0ABY3ZWE1_9STAP</name>
<dbReference type="InterPro" id="IPR005835">
    <property type="entry name" value="NTP_transferase_dom"/>
</dbReference>
<organism evidence="3 4">
    <name type="scientific">Macrococcus armenti</name>
    <dbReference type="NCBI Taxonomy" id="2875764"/>
    <lineage>
        <taxon>Bacteria</taxon>
        <taxon>Bacillati</taxon>
        <taxon>Bacillota</taxon>
        <taxon>Bacilli</taxon>
        <taxon>Bacillales</taxon>
        <taxon>Staphylococcaceae</taxon>
        <taxon>Macrococcus</taxon>
    </lineage>
</organism>
<dbReference type="Proteomes" id="UP000830343">
    <property type="component" value="Chromosome"/>
</dbReference>
<dbReference type="SUPFAM" id="SSF54631">
    <property type="entry name" value="CBS-domain pair"/>
    <property type="match status" value="1"/>
</dbReference>
<dbReference type="InterPro" id="IPR000644">
    <property type="entry name" value="CBS_dom"/>
</dbReference>
<dbReference type="EMBL" id="CP094348">
    <property type="protein sequence ID" value="UOB21231.1"/>
    <property type="molecule type" value="Genomic_DNA"/>
</dbReference>
<evidence type="ECO:0000313" key="4">
    <source>
        <dbReference type="Proteomes" id="UP000830343"/>
    </source>
</evidence>
<evidence type="ECO:0000256" key="1">
    <source>
        <dbReference type="PROSITE-ProRule" id="PRU00703"/>
    </source>
</evidence>
<dbReference type="InterPro" id="IPR029044">
    <property type="entry name" value="Nucleotide-diphossugar_trans"/>
</dbReference>
<dbReference type="Pfam" id="PF00571">
    <property type="entry name" value="CBS"/>
    <property type="match status" value="2"/>
</dbReference>
<dbReference type="RefSeq" id="WP_243366721.1">
    <property type="nucleotide sequence ID" value="NZ_CP094348.1"/>
</dbReference>
<reference evidence="3" key="2">
    <citation type="submission" date="2022-04" db="EMBL/GenBank/DDBJ databases">
        <title>Antimicrobial genetic elements in methicillin-resistant Macrococcus armenti.</title>
        <authorList>
            <person name="Keller J.E."/>
            <person name="Schwendener S."/>
            <person name="Pantucek R."/>
            <person name="Perreten V."/>
        </authorList>
    </citation>
    <scope>NUCLEOTIDE SEQUENCE</scope>
    <source>
        <strain evidence="3">CCM 2609</strain>
    </source>
</reference>
<dbReference type="SUPFAM" id="SSF53448">
    <property type="entry name" value="Nucleotide-diphospho-sugar transferases"/>
    <property type="match status" value="1"/>
</dbReference>
<sequence length="352" mass="40024">MIENLIYPNITVKEALKKLEKSKKKILFVVDNDQKLLGSVTDGDIRRFILATSNLLSEVSELMNPNPIFIYSDKSTDTNSIFIENSIKALPVVNENKIIVEIIYDDGIKAIVNSDSESLDNTPVVIMAGGKGTRLKPYTNILPKPLIPIGEIPIVQRIMDKFKNHGTNNFMMSVNYKMNMIKAYFDEDNLDYNISYIIEDKPLGTGGSLALVENELDGDFFVSNCDILIDADYNEIIKFHKENEYVITMITSLQEYTVPYGVVHLDSNGTVDYLQEKPTYDFLTNTGMYVINSKILKFIPKNEFFHITDLIEEALKQNEKVGVYPISSDAWMDMGQFDEMDKMIKKLGLDNE</sequence>
<protein>
    <submittedName>
        <fullName evidence="3">Nucleotidyltransferase family protein</fullName>
    </submittedName>
</protein>
<dbReference type="PANTHER" id="PTHR22572">
    <property type="entry name" value="SUGAR-1-PHOSPHATE GUANYL TRANSFERASE"/>
    <property type="match status" value="1"/>
</dbReference>
<evidence type="ECO:0000313" key="3">
    <source>
        <dbReference type="EMBL" id="UOB21231.1"/>
    </source>
</evidence>
<dbReference type="Pfam" id="PF00483">
    <property type="entry name" value="NTP_transferase"/>
    <property type="match status" value="1"/>
</dbReference>
<gene>
    <name evidence="3" type="ORF">MRZ06_03880</name>
</gene>
<evidence type="ECO:0000259" key="2">
    <source>
        <dbReference type="PROSITE" id="PS51371"/>
    </source>
</evidence>
<dbReference type="Gene3D" id="3.90.550.10">
    <property type="entry name" value="Spore Coat Polysaccharide Biosynthesis Protein SpsA, Chain A"/>
    <property type="match status" value="1"/>
</dbReference>